<feature type="compositionally biased region" description="Polar residues" evidence="1">
    <location>
        <begin position="306"/>
        <end position="321"/>
    </location>
</feature>
<evidence type="ECO:0000313" key="3">
    <source>
        <dbReference type="Proteomes" id="UP001578633"/>
    </source>
</evidence>
<evidence type="ECO:0000256" key="1">
    <source>
        <dbReference type="SAM" id="MobiDB-lite"/>
    </source>
</evidence>
<reference evidence="2 3" key="1">
    <citation type="submission" date="2024-09" db="EMBL/GenBank/DDBJ databases">
        <title>T2T genomes of carrot and Alternaria dauci and their utility for understanding host-pathogen interaction during carrot leaf blight disease.</title>
        <authorList>
            <person name="Liu W."/>
            <person name="Xu S."/>
            <person name="Ou C."/>
            <person name="Liu X."/>
            <person name="Zhuang F."/>
            <person name="Deng X.W."/>
        </authorList>
    </citation>
    <scope>NUCLEOTIDE SEQUENCE [LARGE SCALE GENOMIC DNA]</scope>
    <source>
        <strain evidence="2 3">A2016</strain>
    </source>
</reference>
<accession>A0ABR3U6V0</accession>
<feature type="region of interest" description="Disordered" evidence="1">
    <location>
        <begin position="132"/>
        <end position="172"/>
    </location>
</feature>
<proteinExistence type="predicted"/>
<feature type="region of interest" description="Disordered" evidence="1">
    <location>
        <begin position="366"/>
        <end position="388"/>
    </location>
</feature>
<feature type="compositionally biased region" description="Polar residues" evidence="1">
    <location>
        <begin position="231"/>
        <end position="248"/>
    </location>
</feature>
<evidence type="ECO:0000313" key="2">
    <source>
        <dbReference type="EMBL" id="KAL1792221.1"/>
    </source>
</evidence>
<dbReference type="EMBL" id="JBHGVX010000010">
    <property type="protein sequence ID" value="KAL1792221.1"/>
    <property type="molecule type" value="Genomic_DNA"/>
</dbReference>
<feature type="region of interest" description="Disordered" evidence="1">
    <location>
        <begin position="300"/>
        <end position="321"/>
    </location>
</feature>
<gene>
    <name evidence="2" type="ORF">ACET3X_009972</name>
</gene>
<feature type="compositionally biased region" description="Polar residues" evidence="1">
    <location>
        <begin position="88"/>
        <end position="100"/>
    </location>
</feature>
<protein>
    <submittedName>
        <fullName evidence="2">Uncharacterized protein</fullName>
    </submittedName>
</protein>
<feature type="region of interest" description="Disordered" evidence="1">
    <location>
        <begin position="79"/>
        <end position="116"/>
    </location>
</feature>
<comment type="caution">
    <text evidence="2">The sequence shown here is derived from an EMBL/GenBank/DDBJ whole genome shotgun (WGS) entry which is preliminary data.</text>
</comment>
<sequence>MAGSNGRKSRLNFAGLMRATSQSFPTPQEIESQKWNDALESSQRAVEKSMDTQTYQRMVSHIKPLWDEEAKGLQRSSSGIVRGDGVRTTVQSPSSDTTVKLGNGYKGRHGGYSQTPVPEAAAIASKGEYDRFSRNACPETPLSRRTDAPGGGSTESPRQPHPGGPGHTYAKPATHSASIDWWYEQDKNPQGSLHLGANFSAPGFQARRHQPTLSNQRVSPEDLHTPHRAQSYDSKQGDTLSSLPSISSPWRPGHVKEQPPKTNGGAAPLRSVPYENLRRFYEMGWQSPPETIAQMTEANLRKRDTSSPTVQPYASTGSISPTFDIRPRSALIDDDGTIFIHGFGHARKYADPFVDSEPIWFDSPSTRSPIARPTTHTQLPSQPPMQLPPTPVSAAWHTSVPVNAGSTHRPTPVSASPFSAASVSATPLTPVFRNSASVPTPRDRPPARSDFRSLPPPLSSIDGKYHHTPDARARLEAQKPVREEWILTGVARIRQLARLSQSNYNLWLQTRSELAYKNWQKAEAALLEATDTETKKEERRNLFLNPKGMTALKTDKAEDMSADSRVNGIAPGEKKLLGYQMATMERVCAEVKRDKGDDIITAEMLATLSMDEKKALRKHLLGRLERS</sequence>
<dbReference type="RefSeq" id="XP_069302805.1">
    <property type="nucleotide sequence ID" value="XM_069456146.1"/>
</dbReference>
<feature type="region of interest" description="Disordered" evidence="1">
    <location>
        <begin position="212"/>
        <end position="269"/>
    </location>
</feature>
<keyword evidence="3" id="KW-1185">Reference proteome</keyword>
<dbReference type="GeneID" id="96090294"/>
<name>A0ABR3U6V0_9PLEO</name>
<feature type="region of interest" description="Disordered" evidence="1">
    <location>
        <begin position="432"/>
        <end position="466"/>
    </location>
</feature>
<dbReference type="Proteomes" id="UP001578633">
    <property type="component" value="Chromosome 10"/>
</dbReference>
<feature type="compositionally biased region" description="Basic and acidic residues" evidence="1">
    <location>
        <begin position="441"/>
        <end position="451"/>
    </location>
</feature>
<organism evidence="2 3">
    <name type="scientific">Alternaria dauci</name>
    <dbReference type="NCBI Taxonomy" id="48095"/>
    <lineage>
        <taxon>Eukaryota</taxon>
        <taxon>Fungi</taxon>
        <taxon>Dikarya</taxon>
        <taxon>Ascomycota</taxon>
        <taxon>Pezizomycotina</taxon>
        <taxon>Dothideomycetes</taxon>
        <taxon>Pleosporomycetidae</taxon>
        <taxon>Pleosporales</taxon>
        <taxon>Pleosporineae</taxon>
        <taxon>Pleosporaceae</taxon>
        <taxon>Alternaria</taxon>
        <taxon>Alternaria sect. Porri</taxon>
    </lineage>
</organism>